<dbReference type="Gene3D" id="3.40.30.10">
    <property type="entry name" value="Glutaredoxin"/>
    <property type="match status" value="4"/>
</dbReference>
<dbReference type="GO" id="GO:0005783">
    <property type="term" value="C:endoplasmic reticulum"/>
    <property type="evidence" value="ECO:0007669"/>
    <property type="project" value="TreeGrafter"/>
</dbReference>
<keyword evidence="3" id="KW-0732">Signal</keyword>
<dbReference type="AlphaFoldDB" id="A0AAW0PJA1"/>
<evidence type="ECO:0000256" key="3">
    <source>
        <dbReference type="SAM" id="SignalP"/>
    </source>
</evidence>
<dbReference type="Pfam" id="PF13848">
    <property type="entry name" value="Thioredoxin_6"/>
    <property type="match status" value="1"/>
</dbReference>
<dbReference type="PRINTS" id="PR00312">
    <property type="entry name" value="CALSEQUESTRN"/>
</dbReference>
<dbReference type="CDD" id="cd02981">
    <property type="entry name" value="PDI_b_family"/>
    <property type="match status" value="1"/>
</dbReference>
<protein>
    <recommendedName>
        <fullName evidence="4">Thioredoxin domain-containing protein</fullName>
    </recommendedName>
</protein>
<dbReference type="Proteomes" id="UP001460270">
    <property type="component" value="Unassembled WGS sequence"/>
</dbReference>
<name>A0AAW0PJA1_9GOBI</name>
<reference evidence="6" key="1">
    <citation type="submission" date="2024-04" db="EMBL/GenBank/DDBJ databases">
        <title>Salinicola lusitanus LLJ914,a marine bacterium isolated from the Okinawa Trough.</title>
        <authorList>
            <person name="Li J."/>
        </authorList>
    </citation>
    <scope>NUCLEOTIDE SEQUENCE [LARGE SCALE GENOMIC DNA]</scope>
</reference>
<feature type="chain" id="PRO_5043541826" description="Thioredoxin domain-containing protein" evidence="3">
    <location>
        <begin position="20"/>
        <end position="452"/>
    </location>
</feature>
<evidence type="ECO:0000313" key="6">
    <source>
        <dbReference type="Proteomes" id="UP001460270"/>
    </source>
</evidence>
<dbReference type="InterPro" id="IPR036249">
    <property type="entry name" value="Thioredoxin-like_sf"/>
</dbReference>
<dbReference type="InterPro" id="IPR013766">
    <property type="entry name" value="Thioredoxin_domain"/>
</dbReference>
<feature type="signal peptide" evidence="3">
    <location>
        <begin position="1"/>
        <end position="19"/>
    </location>
</feature>
<dbReference type="Pfam" id="PF00085">
    <property type="entry name" value="Thioredoxin"/>
    <property type="match status" value="2"/>
</dbReference>
<gene>
    <name evidence="5" type="ORF">WMY93_005970</name>
</gene>
<evidence type="ECO:0000256" key="2">
    <source>
        <dbReference type="SAM" id="MobiDB-lite"/>
    </source>
</evidence>
<feature type="domain" description="Thioredoxin" evidence="4">
    <location>
        <begin position="348"/>
        <end position="419"/>
    </location>
</feature>
<organism evidence="5 6">
    <name type="scientific">Mugilogobius chulae</name>
    <name type="common">yellowstripe goby</name>
    <dbReference type="NCBI Taxonomy" id="88201"/>
    <lineage>
        <taxon>Eukaryota</taxon>
        <taxon>Metazoa</taxon>
        <taxon>Chordata</taxon>
        <taxon>Craniata</taxon>
        <taxon>Vertebrata</taxon>
        <taxon>Euteleostomi</taxon>
        <taxon>Actinopterygii</taxon>
        <taxon>Neopterygii</taxon>
        <taxon>Teleostei</taxon>
        <taxon>Neoteleostei</taxon>
        <taxon>Acanthomorphata</taxon>
        <taxon>Gobiaria</taxon>
        <taxon>Gobiiformes</taxon>
        <taxon>Gobioidei</taxon>
        <taxon>Gobiidae</taxon>
        <taxon>Gobionellinae</taxon>
        <taxon>Mugilogobius</taxon>
    </lineage>
</organism>
<accession>A0AAW0PJA1</accession>
<dbReference type="CDD" id="cd02982">
    <property type="entry name" value="PDI_b'_family"/>
    <property type="match status" value="1"/>
</dbReference>
<feature type="domain" description="Thioredoxin" evidence="4">
    <location>
        <begin position="32"/>
        <end position="121"/>
    </location>
</feature>
<dbReference type="PANTHER" id="PTHR18929">
    <property type="entry name" value="PROTEIN DISULFIDE ISOMERASE"/>
    <property type="match status" value="1"/>
</dbReference>
<dbReference type="CDD" id="cd02961">
    <property type="entry name" value="PDI_a_family"/>
    <property type="match status" value="1"/>
</dbReference>
<keyword evidence="6" id="KW-1185">Reference proteome</keyword>
<sequence length="452" mass="51505">MDRSLVILGVVTFCVCASAGDTHATSGEEGILQLNTDNFSRALRENRQLLVHFFIPMTADVHKVSEIFQEAAAQLQGSEIKFAVVDAVKEKDLAKELNATEPPFIRLYLSGDKHNPVHCPVPKTSSSILTWLKRRQGSPVDLMTDTVQIDSDLLVLGFFKELNDAYIQVFYEAAVDLPDLTFALTKNEDVVSKYGLVNDDVVVVLKKSRLMQAYRMRPEVSKEELLLFITVFQMDPVTEYSGQTASQILSSPILNHALLFISKTSPDFETIYAAFNRTAAAFRLKILFVLVNVDESRNGRLLEYFRVRDFEAPLIRIVNLTNHPKMQSEPVPDDWDQTPVKQLVGSTLERVAFHPNKTVFVLFYLPYSSESRAVFPLWEELAEAFKDQEDIVIARMDASANDINMSMLRQYPSLCLFPALYSEREDESRRKYMETVRREEEAKKPKQNKLEL</sequence>
<dbReference type="PANTHER" id="PTHR18929:SF58">
    <property type="entry name" value="PROTEIN DISULFIDE-ISOMERASE-LIKE PROTEIN OF THE TESTIS"/>
    <property type="match status" value="1"/>
</dbReference>
<evidence type="ECO:0000313" key="5">
    <source>
        <dbReference type="EMBL" id="KAK7929575.1"/>
    </source>
</evidence>
<feature type="region of interest" description="Disordered" evidence="2">
    <location>
        <begin position="432"/>
        <end position="452"/>
    </location>
</feature>
<comment type="similarity">
    <text evidence="1">Belongs to the protein disulfide isomerase family.</text>
</comment>
<proteinExistence type="inferred from homology"/>
<dbReference type="GO" id="GO:0034976">
    <property type="term" value="P:response to endoplasmic reticulum stress"/>
    <property type="evidence" value="ECO:0007669"/>
    <property type="project" value="TreeGrafter"/>
</dbReference>
<evidence type="ECO:0000259" key="4">
    <source>
        <dbReference type="Pfam" id="PF00085"/>
    </source>
</evidence>
<dbReference type="SUPFAM" id="SSF52833">
    <property type="entry name" value="Thioredoxin-like"/>
    <property type="match status" value="4"/>
</dbReference>
<dbReference type="GO" id="GO:0006457">
    <property type="term" value="P:protein folding"/>
    <property type="evidence" value="ECO:0007669"/>
    <property type="project" value="TreeGrafter"/>
</dbReference>
<dbReference type="EMBL" id="JBBPFD010000004">
    <property type="protein sequence ID" value="KAK7929575.1"/>
    <property type="molecule type" value="Genomic_DNA"/>
</dbReference>
<evidence type="ECO:0000256" key="1">
    <source>
        <dbReference type="ARBA" id="ARBA00006347"/>
    </source>
</evidence>
<comment type="caution">
    <text evidence="5">The sequence shown here is derived from an EMBL/GenBank/DDBJ whole genome shotgun (WGS) entry which is preliminary data.</text>
</comment>